<protein>
    <submittedName>
        <fullName evidence="3">Uncharacterized protein</fullName>
    </submittedName>
</protein>
<accession>A0A370G026</accession>
<keyword evidence="4" id="KW-1185">Reference proteome</keyword>
<name>A0A370G026_9BACI</name>
<dbReference type="AlphaFoldDB" id="A0A370G026"/>
<gene>
    <name evidence="3" type="ORF">DFR59_12231</name>
</gene>
<sequence>MTMIGYFFWGFVLVLVAAALLIRMFKKDMAPPTKSDSQERAEAEALNHNNQDSVPPFM</sequence>
<evidence type="ECO:0000313" key="3">
    <source>
        <dbReference type="EMBL" id="RDI37241.1"/>
    </source>
</evidence>
<keyword evidence="2" id="KW-0812">Transmembrane</keyword>
<proteinExistence type="predicted"/>
<evidence type="ECO:0000313" key="4">
    <source>
        <dbReference type="Proteomes" id="UP000255326"/>
    </source>
</evidence>
<feature type="compositionally biased region" description="Basic and acidic residues" evidence="1">
    <location>
        <begin position="36"/>
        <end position="45"/>
    </location>
</feature>
<reference evidence="3 4" key="1">
    <citation type="submission" date="2018-07" db="EMBL/GenBank/DDBJ databases">
        <title>Genomic Encyclopedia of Type Strains, Phase IV (KMG-IV): sequencing the most valuable type-strain genomes for metagenomic binning, comparative biology and taxonomic classification.</title>
        <authorList>
            <person name="Goeker M."/>
        </authorList>
    </citation>
    <scope>NUCLEOTIDE SEQUENCE [LARGE SCALE GENOMIC DNA]</scope>
    <source>
        <strain evidence="3 4">DSM 25281</strain>
    </source>
</reference>
<feature type="compositionally biased region" description="Polar residues" evidence="1">
    <location>
        <begin position="47"/>
        <end position="58"/>
    </location>
</feature>
<feature type="transmembrane region" description="Helical" evidence="2">
    <location>
        <begin position="6"/>
        <end position="25"/>
    </location>
</feature>
<evidence type="ECO:0000256" key="2">
    <source>
        <dbReference type="SAM" id="Phobius"/>
    </source>
</evidence>
<organism evidence="3 4">
    <name type="scientific">Falsibacillus pallidus</name>
    <dbReference type="NCBI Taxonomy" id="493781"/>
    <lineage>
        <taxon>Bacteria</taxon>
        <taxon>Bacillati</taxon>
        <taxon>Bacillota</taxon>
        <taxon>Bacilli</taxon>
        <taxon>Bacillales</taxon>
        <taxon>Bacillaceae</taxon>
        <taxon>Falsibacillus</taxon>
    </lineage>
</organism>
<dbReference type="RefSeq" id="WP_158538440.1">
    <property type="nucleotide sequence ID" value="NZ_QQAY01000022.1"/>
</dbReference>
<dbReference type="Proteomes" id="UP000255326">
    <property type="component" value="Unassembled WGS sequence"/>
</dbReference>
<keyword evidence="2" id="KW-1133">Transmembrane helix</keyword>
<comment type="caution">
    <text evidence="3">The sequence shown here is derived from an EMBL/GenBank/DDBJ whole genome shotgun (WGS) entry which is preliminary data.</text>
</comment>
<feature type="region of interest" description="Disordered" evidence="1">
    <location>
        <begin position="30"/>
        <end position="58"/>
    </location>
</feature>
<evidence type="ECO:0000256" key="1">
    <source>
        <dbReference type="SAM" id="MobiDB-lite"/>
    </source>
</evidence>
<dbReference type="EMBL" id="QQAY01000022">
    <property type="protein sequence ID" value="RDI37241.1"/>
    <property type="molecule type" value="Genomic_DNA"/>
</dbReference>
<keyword evidence="2" id="KW-0472">Membrane</keyword>